<dbReference type="SMART" id="SM00220">
    <property type="entry name" value="S_TKc"/>
    <property type="match status" value="1"/>
</dbReference>
<evidence type="ECO:0000313" key="22">
    <source>
        <dbReference type="EMBL" id="CAD6198968.1"/>
    </source>
</evidence>
<evidence type="ECO:0000259" key="21">
    <source>
        <dbReference type="PROSITE" id="PS51285"/>
    </source>
</evidence>
<dbReference type="PROSITE" id="PS50011">
    <property type="entry name" value="PROTEIN_KINASE_DOM"/>
    <property type="match status" value="1"/>
</dbReference>
<keyword evidence="12 16" id="KW-0067">ATP-binding</keyword>
<dbReference type="CDD" id="cd20837">
    <property type="entry name" value="C1_nPKC_theta-like_rpt2"/>
    <property type="match status" value="1"/>
</dbReference>
<keyword evidence="7" id="KW-0677">Repeat</keyword>
<dbReference type="InterPro" id="IPR017892">
    <property type="entry name" value="Pkinase_C"/>
</dbReference>
<dbReference type="EC" id="2.7.11.13" evidence="2"/>
<feature type="binding site" evidence="16">
    <location>
        <begin position="500"/>
        <end position="508"/>
    </location>
    <ligand>
        <name>ATP</name>
        <dbReference type="ChEBI" id="CHEBI:30616"/>
    </ligand>
</feature>
<keyword evidence="6" id="KW-0479">Metal-binding</keyword>
<dbReference type="GO" id="GO:0008270">
    <property type="term" value="F:zinc ion binding"/>
    <property type="evidence" value="ECO:0007669"/>
    <property type="project" value="UniProtKB-KW"/>
</dbReference>
<dbReference type="Pfam" id="PF00130">
    <property type="entry name" value="C1_1"/>
    <property type="match status" value="2"/>
</dbReference>
<dbReference type="FunFam" id="1.10.510.10:FF:001541">
    <property type="entry name" value="Protein kinase C"/>
    <property type="match status" value="1"/>
</dbReference>
<evidence type="ECO:0000313" key="23">
    <source>
        <dbReference type="Proteomes" id="UP000835052"/>
    </source>
</evidence>
<keyword evidence="4" id="KW-0597">Phosphoprotein</keyword>
<dbReference type="FunFam" id="3.30.60.20:FF:000008">
    <property type="entry name" value="Protein kinase C theta"/>
    <property type="match status" value="1"/>
</dbReference>
<dbReference type="PROSITE" id="PS00479">
    <property type="entry name" value="ZF_DAG_PE_1"/>
    <property type="match status" value="1"/>
</dbReference>
<evidence type="ECO:0000256" key="10">
    <source>
        <dbReference type="ARBA" id="ARBA00022777"/>
    </source>
</evidence>
<dbReference type="Gene3D" id="3.30.200.20">
    <property type="entry name" value="Phosphorylase Kinase, domain 1"/>
    <property type="match status" value="1"/>
</dbReference>
<dbReference type="InterPro" id="IPR017441">
    <property type="entry name" value="Protein_kinase_ATP_BS"/>
</dbReference>
<dbReference type="CDD" id="cd20834">
    <property type="entry name" value="C1_nPKC_theta-like_rpt1"/>
    <property type="match status" value="1"/>
</dbReference>
<dbReference type="InterPro" id="IPR000961">
    <property type="entry name" value="AGC-kinase_C"/>
</dbReference>
<evidence type="ECO:0000256" key="5">
    <source>
        <dbReference type="ARBA" id="ARBA00022679"/>
    </source>
</evidence>
<dbReference type="SMART" id="SM00109">
    <property type="entry name" value="C1"/>
    <property type="match status" value="2"/>
</dbReference>
<evidence type="ECO:0000256" key="4">
    <source>
        <dbReference type="ARBA" id="ARBA00022553"/>
    </source>
</evidence>
<keyword evidence="8 16" id="KW-0547">Nucleotide-binding</keyword>
<dbReference type="InterPro" id="IPR035892">
    <property type="entry name" value="C2_domain_sf"/>
</dbReference>
<dbReference type="EMBL" id="CAJGYM010000146">
    <property type="protein sequence ID" value="CAD6198968.1"/>
    <property type="molecule type" value="Genomic_DNA"/>
</dbReference>
<evidence type="ECO:0000259" key="19">
    <source>
        <dbReference type="PROSITE" id="PS50011"/>
    </source>
</evidence>
<feature type="signal peptide" evidence="18">
    <location>
        <begin position="1"/>
        <end position="22"/>
    </location>
</feature>
<dbReference type="PANTHER" id="PTHR24351">
    <property type="entry name" value="RIBOSOMAL PROTEIN S6 KINASE"/>
    <property type="match status" value="1"/>
</dbReference>
<dbReference type="SUPFAM" id="SSF57889">
    <property type="entry name" value="Cysteine-rich domain"/>
    <property type="match status" value="2"/>
</dbReference>
<feature type="domain" description="Protein kinase" evidence="19">
    <location>
        <begin position="494"/>
        <end position="753"/>
    </location>
</feature>
<dbReference type="Gene3D" id="1.10.510.10">
    <property type="entry name" value="Transferase(Phosphotransferase) domain 1"/>
    <property type="match status" value="1"/>
</dbReference>
<dbReference type="SMART" id="SM00133">
    <property type="entry name" value="S_TK_X"/>
    <property type="match status" value="1"/>
</dbReference>
<dbReference type="InterPro" id="IPR002219">
    <property type="entry name" value="PKC_DAG/PE"/>
</dbReference>
<evidence type="ECO:0000256" key="7">
    <source>
        <dbReference type="ARBA" id="ARBA00022737"/>
    </source>
</evidence>
<dbReference type="Pfam" id="PF00433">
    <property type="entry name" value="Pkinase_C"/>
    <property type="match status" value="1"/>
</dbReference>
<dbReference type="FunFam" id="3.30.60.20:FF:000003">
    <property type="entry name" value="Protein kinase C delta"/>
    <property type="match status" value="1"/>
</dbReference>
<evidence type="ECO:0000256" key="8">
    <source>
        <dbReference type="ARBA" id="ARBA00022741"/>
    </source>
</evidence>
<evidence type="ECO:0000256" key="1">
    <source>
        <dbReference type="ARBA" id="ARBA00005490"/>
    </source>
</evidence>
<dbReference type="InterPro" id="IPR020454">
    <property type="entry name" value="DAG/PE-bd"/>
</dbReference>
<dbReference type="Pfam" id="PF21494">
    <property type="entry name" value="PKC_C2"/>
    <property type="match status" value="1"/>
</dbReference>
<keyword evidence="11" id="KW-0862">Zinc</keyword>
<comment type="similarity">
    <text evidence="1">Belongs to the protein kinase superfamily. AGC Ser/Thr protein kinase family. PKC subfamily.</text>
</comment>
<evidence type="ECO:0000256" key="14">
    <source>
        <dbReference type="ARBA" id="ARBA00047470"/>
    </source>
</evidence>
<keyword evidence="3" id="KW-0723">Serine/threonine-protein kinase</keyword>
<organism evidence="22 23">
    <name type="scientific">Caenorhabditis auriculariae</name>
    <dbReference type="NCBI Taxonomy" id="2777116"/>
    <lineage>
        <taxon>Eukaryota</taxon>
        <taxon>Metazoa</taxon>
        <taxon>Ecdysozoa</taxon>
        <taxon>Nematoda</taxon>
        <taxon>Chromadorea</taxon>
        <taxon>Rhabditida</taxon>
        <taxon>Rhabditina</taxon>
        <taxon>Rhabditomorpha</taxon>
        <taxon>Rhabditoidea</taxon>
        <taxon>Rhabditidae</taxon>
        <taxon>Peloderinae</taxon>
        <taxon>Caenorhabditis</taxon>
    </lineage>
</organism>
<feature type="chain" id="PRO_5035766395" description="protein kinase C" evidence="18">
    <location>
        <begin position="23"/>
        <end position="823"/>
    </location>
</feature>
<evidence type="ECO:0000256" key="17">
    <source>
        <dbReference type="PROSITE-ProRule" id="PRU10141"/>
    </source>
</evidence>
<dbReference type="GO" id="GO:0005524">
    <property type="term" value="F:ATP binding"/>
    <property type="evidence" value="ECO:0007669"/>
    <property type="project" value="UniProtKB-UniRule"/>
</dbReference>
<evidence type="ECO:0000256" key="6">
    <source>
        <dbReference type="ARBA" id="ARBA00022723"/>
    </source>
</evidence>
<comment type="catalytic activity">
    <reaction evidence="14">
        <text>L-seryl-[protein] + ATP = O-phospho-L-seryl-[protein] + ADP + H(+)</text>
        <dbReference type="Rhea" id="RHEA:17989"/>
        <dbReference type="Rhea" id="RHEA-COMP:9863"/>
        <dbReference type="Rhea" id="RHEA-COMP:11604"/>
        <dbReference type="ChEBI" id="CHEBI:15378"/>
        <dbReference type="ChEBI" id="CHEBI:29999"/>
        <dbReference type="ChEBI" id="CHEBI:30616"/>
        <dbReference type="ChEBI" id="CHEBI:83421"/>
        <dbReference type="ChEBI" id="CHEBI:456216"/>
        <dbReference type="EC" id="2.7.11.13"/>
    </reaction>
</comment>
<feature type="domain" description="AGC-kinase C-terminal" evidence="21">
    <location>
        <begin position="754"/>
        <end position="823"/>
    </location>
</feature>
<reference evidence="22" key="1">
    <citation type="submission" date="2020-10" db="EMBL/GenBank/DDBJ databases">
        <authorList>
            <person name="Kikuchi T."/>
        </authorList>
    </citation>
    <scope>NUCLEOTIDE SEQUENCE</scope>
    <source>
        <strain evidence="22">NKZ352</strain>
    </source>
</reference>
<accession>A0A8S1HS79</accession>
<dbReference type="PROSITE" id="PS00108">
    <property type="entry name" value="PROTEIN_KINASE_ST"/>
    <property type="match status" value="1"/>
</dbReference>
<dbReference type="PROSITE" id="PS50081">
    <property type="entry name" value="ZF_DAG_PE_2"/>
    <property type="match status" value="2"/>
</dbReference>
<dbReference type="SUPFAM" id="SSF56112">
    <property type="entry name" value="Protein kinase-like (PK-like)"/>
    <property type="match status" value="1"/>
</dbReference>
<evidence type="ECO:0000256" key="18">
    <source>
        <dbReference type="SAM" id="SignalP"/>
    </source>
</evidence>
<dbReference type="PRINTS" id="PR00008">
    <property type="entry name" value="DAGPEDOMAIN"/>
</dbReference>
<evidence type="ECO:0000256" key="2">
    <source>
        <dbReference type="ARBA" id="ARBA00012429"/>
    </source>
</evidence>
<evidence type="ECO:0000259" key="20">
    <source>
        <dbReference type="PROSITE" id="PS50081"/>
    </source>
</evidence>
<dbReference type="InterPro" id="IPR046349">
    <property type="entry name" value="C1-like_sf"/>
</dbReference>
<dbReference type="GO" id="GO:0004697">
    <property type="term" value="F:diacylglycerol-dependent serine/threonine kinase activity"/>
    <property type="evidence" value="ECO:0007669"/>
    <property type="project" value="UniProtKB-EC"/>
</dbReference>
<evidence type="ECO:0000256" key="3">
    <source>
        <dbReference type="ARBA" id="ARBA00022527"/>
    </source>
</evidence>
<dbReference type="InterPro" id="IPR008271">
    <property type="entry name" value="Ser/Thr_kinase_AS"/>
</dbReference>
<keyword evidence="10" id="KW-0418">Kinase</keyword>
<dbReference type="Gene3D" id="2.60.40.150">
    <property type="entry name" value="C2 domain"/>
    <property type="match status" value="1"/>
</dbReference>
<feature type="domain" description="Phorbol-ester/DAG-type" evidence="20">
    <location>
        <begin position="355"/>
        <end position="405"/>
    </location>
</feature>
<dbReference type="GO" id="GO:0023051">
    <property type="term" value="P:regulation of signaling"/>
    <property type="evidence" value="ECO:0007669"/>
    <property type="project" value="UniProtKB-ARBA"/>
</dbReference>
<keyword evidence="5" id="KW-0808">Transferase</keyword>
<evidence type="ECO:0000256" key="11">
    <source>
        <dbReference type="ARBA" id="ARBA00022833"/>
    </source>
</evidence>
<keyword evidence="23" id="KW-1185">Reference proteome</keyword>
<evidence type="ECO:0000256" key="12">
    <source>
        <dbReference type="ARBA" id="ARBA00022840"/>
    </source>
</evidence>
<dbReference type="InterPro" id="IPR011009">
    <property type="entry name" value="Kinase-like_dom_sf"/>
</dbReference>
<comment type="catalytic activity">
    <reaction evidence="13">
        <text>L-threonyl-[protein] + ATP = O-phospho-L-threonyl-[protein] + ADP + H(+)</text>
        <dbReference type="Rhea" id="RHEA:46608"/>
        <dbReference type="Rhea" id="RHEA-COMP:11060"/>
        <dbReference type="Rhea" id="RHEA-COMP:11605"/>
        <dbReference type="ChEBI" id="CHEBI:15378"/>
        <dbReference type="ChEBI" id="CHEBI:30013"/>
        <dbReference type="ChEBI" id="CHEBI:30616"/>
        <dbReference type="ChEBI" id="CHEBI:61977"/>
        <dbReference type="ChEBI" id="CHEBI:456216"/>
        <dbReference type="EC" id="2.7.11.13"/>
    </reaction>
</comment>
<dbReference type="SUPFAM" id="SSF49562">
    <property type="entry name" value="C2 domain (Calcium/lipid-binding domain, CaLB)"/>
    <property type="match status" value="1"/>
</dbReference>
<dbReference type="OrthoDB" id="63267at2759"/>
<keyword evidence="9" id="KW-0863">Zinc-finger</keyword>
<evidence type="ECO:0000256" key="9">
    <source>
        <dbReference type="ARBA" id="ARBA00022771"/>
    </source>
</evidence>
<evidence type="ECO:0000256" key="13">
    <source>
        <dbReference type="ARBA" id="ARBA00047272"/>
    </source>
</evidence>
<evidence type="ECO:0000256" key="16">
    <source>
        <dbReference type="PIRSR" id="PIRSR000551-51"/>
    </source>
</evidence>
<feature type="binding site" evidence="16 17">
    <location>
        <position position="523"/>
    </location>
    <ligand>
        <name>ATP</name>
        <dbReference type="ChEBI" id="CHEBI:30616"/>
    </ligand>
</feature>
<dbReference type="CDD" id="cd05592">
    <property type="entry name" value="STKc_nPKC_theta_like"/>
    <property type="match status" value="1"/>
</dbReference>
<gene>
    <name evidence="22" type="ORF">CAUJ_LOCUS14873</name>
</gene>
<keyword evidence="18" id="KW-0732">Signal</keyword>
<dbReference type="Gene3D" id="3.30.60.20">
    <property type="match status" value="2"/>
</dbReference>
<name>A0A8S1HS79_9PELO</name>
<dbReference type="PIRSF" id="PIRSF000551">
    <property type="entry name" value="PKC_delta"/>
    <property type="match status" value="1"/>
</dbReference>
<feature type="domain" description="Phorbol-ester/DAG-type" evidence="20">
    <location>
        <begin position="283"/>
        <end position="333"/>
    </location>
</feature>
<dbReference type="Pfam" id="PF00069">
    <property type="entry name" value="Pkinase"/>
    <property type="match status" value="1"/>
</dbReference>
<dbReference type="PROSITE" id="PS51285">
    <property type="entry name" value="AGC_KINASE_CTER"/>
    <property type="match status" value="1"/>
</dbReference>
<dbReference type="Proteomes" id="UP000835052">
    <property type="component" value="Unassembled WGS sequence"/>
</dbReference>
<protein>
    <recommendedName>
        <fullName evidence="2">protein kinase C</fullName>
        <ecNumber evidence="2">2.7.11.13</ecNumber>
    </recommendedName>
</protein>
<dbReference type="InterPro" id="IPR014376">
    <property type="entry name" value="Prot_kin_PKC_delta"/>
</dbReference>
<dbReference type="GO" id="GO:0010646">
    <property type="term" value="P:regulation of cell communication"/>
    <property type="evidence" value="ECO:0007669"/>
    <property type="project" value="UniProtKB-ARBA"/>
</dbReference>
<proteinExistence type="inferred from homology"/>
<feature type="active site" description="Proton acceptor" evidence="15">
    <location>
        <position position="618"/>
    </location>
</feature>
<sequence>MLPKVVIPLLVVLIALLTPTVAQFRCRDNTNCPPAYPHCINGWCEPFPPPPKPKVPWYQKLPWVKRPPPPPIKQCEQDYHCPDWRPRCINNQCMPRVVDIFSLDPAPQSETALEDDFKMARTESACRLKLLRAEVPPDHLPAGCSPTDLQPAVNVKEKIEVNGESRLVQKKKTLYPEWDKCWDTAVTDGRILQIVLMLNNTPVVEATMRLEDIISKCKTDAITHIWINTKPGGRILAQTRHLRHAEDDDHPVEDIMTSRTNSGPGLQRRRGAIKHARVHEIRGHQFVATFFRQFHFCSLCSDFMWGLNKQGYQCQLCSAAVHKKCHDKVIMQCPGSAKNTKETIALKERFKVDIPHRFKVYNFKSPTFCDHCGSMLYGLFKQGLKCEVCGVACHHKCEKLMSNLCGVNQKQLSEMYHEIKRGTHATSSCPPNVANLHISNGEAKTPTNGILPNKLKNFFRTQQYSVENQSEHEEYMNSLWAGGDNVKKFGLHHFNLLKVLGKGSFGKVMLVELKAKSEFYAMKCLKKDVILEDDDTECTYIERRVLILASQCPFLCQLFCSFQTNEYLFFVMEYLNGGDLMHHIQQVKKFDETRTRFYACEIVVALQFLHANNIIYRDLKLDNVLLDSEGHIKLADFGMAKTEMNRENGMASTFCGTPDYISPEIIKGQLYNEAVDFWSFGVLMYEMLVGQSPFHGEGEDELFDSILNERPYFPKTISKEAAKCLSALFDRNPNTRLGMPECPDGPIRQHCFFRGVDWKRFEARQVPAPFKPNIKSSSDASNFDEDFTNEKAALTPVHDKNLLASIDPEAFLNFSYTNPHYLR</sequence>
<dbReference type="FunFam" id="3.30.200.20:FF:000020">
    <property type="entry name" value="Protein kinase C, alpha"/>
    <property type="match status" value="1"/>
</dbReference>
<evidence type="ECO:0000256" key="15">
    <source>
        <dbReference type="PIRSR" id="PIRSR000551-50"/>
    </source>
</evidence>
<dbReference type="InterPro" id="IPR000719">
    <property type="entry name" value="Prot_kinase_dom"/>
</dbReference>
<dbReference type="AlphaFoldDB" id="A0A8S1HS79"/>
<comment type="caution">
    <text evidence="22">The sequence shown here is derived from an EMBL/GenBank/DDBJ whole genome shotgun (WGS) entry which is preliminary data.</text>
</comment>
<dbReference type="PROSITE" id="PS00107">
    <property type="entry name" value="PROTEIN_KINASE_ATP"/>
    <property type="match status" value="1"/>
</dbReference>